<sequence length="105" mass="12341">MKYKYPKIKNKKELLILKDIATALEYGTVKADKRIQVTMPSFVVNELDELFPNIDRSRLLTQLAVDLLIRSKKFKDNDDLAQLTQESLHDDDVMLNYLKERENEI</sequence>
<proteinExistence type="predicted"/>
<gene>
    <name evidence="1" type="ORF">A3K42_01145</name>
</gene>
<dbReference type="Proteomes" id="UP000178270">
    <property type="component" value="Unassembled WGS sequence"/>
</dbReference>
<comment type="caution">
    <text evidence="1">The sequence shown here is derived from an EMBL/GenBank/DDBJ whole genome shotgun (WGS) entry which is preliminary data.</text>
</comment>
<organism evidence="1 2">
    <name type="scientific">candidate division WWE3 bacterium RBG_13_37_7</name>
    <dbReference type="NCBI Taxonomy" id="1802609"/>
    <lineage>
        <taxon>Bacteria</taxon>
        <taxon>Katanobacteria</taxon>
    </lineage>
</organism>
<reference evidence="1 2" key="1">
    <citation type="journal article" date="2016" name="Nat. Commun.">
        <title>Thousands of microbial genomes shed light on interconnected biogeochemical processes in an aquifer system.</title>
        <authorList>
            <person name="Anantharaman K."/>
            <person name="Brown C.T."/>
            <person name="Hug L.A."/>
            <person name="Sharon I."/>
            <person name="Castelle C.J."/>
            <person name="Probst A.J."/>
            <person name="Thomas B.C."/>
            <person name="Singh A."/>
            <person name="Wilkins M.J."/>
            <person name="Karaoz U."/>
            <person name="Brodie E.L."/>
            <person name="Williams K.H."/>
            <person name="Hubbard S.S."/>
            <person name="Banfield J.F."/>
        </authorList>
    </citation>
    <scope>NUCLEOTIDE SEQUENCE [LARGE SCALE GENOMIC DNA]</scope>
</reference>
<evidence type="ECO:0000313" key="2">
    <source>
        <dbReference type="Proteomes" id="UP000178270"/>
    </source>
</evidence>
<name>A0A1F4U2W9_UNCKA</name>
<accession>A0A1F4U2W9</accession>
<dbReference type="AlphaFoldDB" id="A0A1F4U2W9"/>
<evidence type="ECO:0000313" key="1">
    <source>
        <dbReference type="EMBL" id="OGC38633.1"/>
    </source>
</evidence>
<protein>
    <submittedName>
        <fullName evidence="1">Uncharacterized protein</fullName>
    </submittedName>
</protein>
<dbReference type="EMBL" id="MEUS01000023">
    <property type="protein sequence ID" value="OGC38633.1"/>
    <property type="molecule type" value="Genomic_DNA"/>
</dbReference>